<reference evidence="2" key="1">
    <citation type="submission" date="2010-03" db="EMBL/GenBank/DDBJ databases">
        <title>The complete genome of Mycoplasma crocodyli MP145.</title>
        <authorList>
            <person name="Glass J.I."/>
            <person name="Durkin A.S."/>
            <person name="Hostetler J."/>
            <person name="Jackson J."/>
            <person name="Johnson J."/>
            <person name="May M.A."/>
            <person name="Paralanov V."/>
            <person name="Radune D."/>
            <person name="Szczypinski B."/>
            <person name="Brown D.R."/>
        </authorList>
    </citation>
    <scope>NUCLEOTIDE SEQUENCE [LARGE SCALE GENOMIC DNA]</scope>
    <source>
        <strain evidence="2">ATCC 51981 / MP145</strain>
    </source>
</reference>
<reference evidence="1 2" key="3">
    <citation type="journal article" date="2011" name="J. Bacteriol.">
        <title>Genome sequences of Mycoplasma alligatoris A21JP2T and Mycoplasma crocodyli MP145T.</title>
        <authorList>
            <person name="Brown D.R."/>
            <person name="Farmerie W.G."/>
            <person name="May M."/>
            <person name="Benders G.A."/>
            <person name="Durkin A.S."/>
            <person name="Hlavinka K."/>
            <person name="Hostetler J."/>
            <person name="Jackson J."/>
            <person name="Johnson J."/>
            <person name="Miller R.H."/>
            <person name="Paralanov V."/>
            <person name="Radune D."/>
            <person name="Szczypinski B."/>
            <person name="Glass J.I."/>
        </authorList>
    </citation>
    <scope>NUCLEOTIDE SEQUENCE [LARGE SCALE GENOMIC DNA]</scope>
    <source>
        <strain evidence="2">ATCC 51981 / MP145</strain>
    </source>
</reference>
<keyword evidence="2" id="KW-1185">Reference proteome</keyword>
<dbReference type="HOGENOM" id="CLU_2465701_0_0_14"/>
<dbReference type="KEGG" id="mcd:MCRO_0543"/>
<protein>
    <submittedName>
        <fullName evidence="1">Uncharacterized protein</fullName>
    </submittedName>
</protein>
<gene>
    <name evidence="1" type="ordered locus">MCRO_0543</name>
</gene>
<dbReference type="Proteomes" id="UP000001845">
    <property type="component" value="Chromosome"/>
</dbReference>
<dbReference type="EMBL" id="CP001991">
    <property type="protein sequence ID" value="ADE19691.1"/>
    <property type="molecule type" value="Genomic_DNA"/>
</dbReference>
<reference key="2">
    <citation type="submission" date="2010-03" db="EMBL/GenBank/DDBJ databases">
        <authorList>
            <person name="Ma Z."/>
            <person name="Wang X."/>
            <person name="Liu H."/>
        </authorList>
    </citation>
    <scope>NUCLEOTIDE SEQUENCE</scope>
    <source>
        <strain>MP145</strain>
    </source>
</reference>
<dbReference type="STRING" id="512564.MCRO_0543"/>
<organism evidence="1 2">
    <name type="scientific">Mycoplasma crocodyli (strain ATCC 51981 / MP145)</name>
    <dbReference type="NCBI Taxonomy" id="512564"/>
    <lineage>
        <taxon>Bacteria</taxon>
        <taxon>Bacillati</taxon>
        <taxon>Mycoplasmatota</taxon>
        <taxon>Mollicutes</taxon>
        <taxon>Mycoplasmataceae</taxon>
        <taxon>Mycoplasma</taxon>
    </lineage>
</organism>
<sequence>MNVNFIKEHIINNENLTFYYRDFQLPIFEYNVLYNFKNYNIRLYFQENPKYVATGRNKYDRTIYDKNKLFLQINNEVIELFYSQIKKK</sequence>
<name>D5E5W9_MYCCM</name>
<dbReference type="RefSeq" id="WP_013054467.1">
    <property type="nucleotide sequence ID" value="NC_014014.1"/>
</dbReference>
<proteinExistence type="predicted"/>
<dbReference type="AlphaFoldDB" id="D5E5W9"/>
<accession>D5E5W9</accession>
<evidence type="ECO:0000313" key="1">
    <source>
        <dbReference type="EMBL" id="ADE19691.1"/>
    </source>
</evidence>
<evidence type="ECO:0000313" key="2">
    <source>
        <dbReference type="Proteomes" id="UP000001845"/>
    </source>
</evidence>